<reference evidence="1" key="1">
    <citation type="submission" date="2019-09" db="EMBL/GenBank/DDBJ databases">
        <title>Organ-specific transcriptomic study of the physiology of the cattle tick, Rhipicephalus microplus.</title>
        <authorList>
            <person name="Tirloni L."/>
            <person name="Braz G."/>
            <person name="Gandara A.C.P."/>
            <person name="Sabadin G.A."/>
            <person name="da Silva R.M."/>
            <person name="Guizzo M.G."/>
            <person name="Machado J.A."/>
            <person name="Costa E.P."/>
            <person name="Gomes H.F."/>
            <person name="Moraes J."/>
            <person name="Mota M.B.S."/>
            <person name="Mesquita R.D."/>
            <person name="Alvarenga P.H."/>
            <person name="Alves F."/>
            <person name="Seixas A."/>
            <person name="da Fonseca R.N."/>
            <person name="Fogaca A."/>
            <person name="Logullo C."/>
            <person name="Tanaka A."/>
            <person name="Daffre S."/>
            <person name="Termignoni C."/>
            <person name="Vaz I.S.Jr."/>
            <person name="Oliveira P.L."/>
            <person name="Ribeiro J.M."/>
        </authorList>
    </citation>
    <scope>NUCLEOTIDE SEQUENCE</scope>
    <source>
        <strain evidence="1">Porto Alegre</strain>
    </source>
</reference>
<dbReference type="AlphaFoldDB" id="A0A6M2DAU9"/>
<name>A0A6M2DAU9_RHIMP</name>
<organism evidence="1">
    <name type="scientific">Rhipicephalus microplus</name>
    <name type="common">Cattle tick</name>
    <name type="synonym">Boophilus microplus</name>
    <dbReference type="NCBI Taxonomy" id="6941"/>
    <lineage>
        <taxon>Eukaryota</taxon>
        <taxon>Metazoa</taxon>
        <taxon>Ecdysozoa</taxon>
        <taxon>Arthropoda</taxon>
        <taxon>Chelicerata</taxon>
        <taxon>Arachnida</taxon>
        <taxon>Acari</taxon>
        <taxon>Parasitiformes</taxon>
        <taxon>Ixodida</taxon>
        <taxon>Ixodoidea</taxon>
        <taxon>Ixodidae</taxon>
        <taxon>Rhipicephalinae</taxon>
        <taxon>Rhipicephalus</taxon>
        <taxon>Boophilus</taxon>
    </lineage>
</organism>
<proteinExistence type="predicted"/>
<protein>
    <submittedName>
        <fullName evidence="1">Putative secreted protein ovary overexpressed</fullName>
    </submittedName>
</protein>
<evidence type="ECO:0000313" key="1">
    <source>
        <dbReference type="EMBL" id="NOV43216.1"/>
    </source>
</evidence>
<accession>A0A6M2DAU9</accession>
<sequence length="82" mass="9604">MGVYRKARRTVSHLLYVISIALVVKGKVFISNKSIKKPTMTITNVNDKIILTKSDRRNHNYFKQRTVARTASHVNKYQNWQK</sequence>
<dbReference type="EMBL" id="GHWJ01010479">
    <property type="protein sequence ID" value="NOV43216.1"/>
    <property type="molecule type" value="Transcribed_RNA"/>
</dbReference>